<protein>
    <submittedName>
        <fullName evidence="2">Uncharacterized protein</fullName>
    </submittedName>
</protein>
<dbReference type="AlphaFoldDB" id="A0A8H6LXJ1"/>
<feature type="region of interest" description="Disordered" evidence="1">
    <location>
        <begin position="307"/>
        <end position="351"/>
    </location>
</feature>
<name>A0A8H6LXJ1_9AGAR</name>
<accession>A0A8H6LXJ1</accession>
<keyword evidence="3" id="KW-1185">Reference proteome</keyword>
<evidence type="ECO:0000313" key="3">
    <source>
        <dbReference type="Proteomes" id="UP000521943"/>
    </source>
</evidence>
<gene>
    <name evidence="2" type="ORF">DFP72DRAFT_855336</name>
</gene>
<dbReference type="Proteomes" id="UP000521943">
    <property type="component" value="Unassembled WGS sequence"/>
</dbReference>
<comment type="caution">
    <text evidence="2">The sequence shown here is derived from an EMBL/GenBank/DDBJ whole genome shotgun (WGS) entry which is preliminary data.</text>
</comment>
<sequence>MSYLLFGARIVQLGHDTHDLSKEPKGVMGLVTFVTLAELAGVIIIAEHAYQVLCLSVKQFDLVFTVPRSALATPILNGSVPRVSSIPLTLSRYNITPRWDPDRRSHMHSLVYHHHHPTPTRNREVDFEDPSLQALISPSKESIASMLHTIKAHGSELHSGVIWRLIDNCNSEAQKAHRSTPTQDMAYKRMAPISRAAEECHSEIAQISWGLGVRLYLGDCAAFQLDMQSRMLTRQLLVYRKSQSPATRADIDDVGALLFLPLFDVHSGSNLIEVHINFNTGVDQVHMGTSRKGCARCFTYMSWSAETNTPTTQTGEETTRGNRDEGGVSGNPTERRRNAHRGKRNGDVIGA</sequence>
<proteinExistence type="predicted"/>
<feature type="compositionally biased region" description="Low complexity" evidence="1">
    <location>
        <begin position="307"/>
        <end position="316"/>
    </location>
</feature>
<evidence type="ECO:0000256" key="1">
    <source>
        <dbReference type="SAM" id="MobiDB-lite"/>
    </source>
</evidence>
<evidence type="ECO:0000313" key="2">
    <source>
        <dbReference type="EMBL" id="KAF6746450.1"/>
    </source>
</evidence>
<organism evidence="2 3">
    <name type="scientific">Ephemerocybe angulata</name>
    <dbReference type="NCBI Taxonomy" id="980116"/>
    <lineage>
        <taxon>Eukaryota</taxon>
        <taxon>Fungi</taxon>
        <taxon>Dikarya</taxon>
        <taxon>Basidiomycota</taxon>
        <taxon>Agaricomycotina</taxon>
        <taxon>Agaricomycetes</taxon>
        <taxon>Agaricomycetidae</taxon>
        <taxon>Agaricales</taxon>
        <taxon>Agaricineae</taxon>
        <taxon>Psathyrellaceae</taxon>
        <taxon>Ephemerocybe</taxon>
    </lineage>
</organism>
<reference evidence="2 3" key="1">
    <citation type="submission" date="2020-07" db="EMBL/GenBank/DDBJ databases">
        <title>Comparative genomics of pyrophilous fungi reveals a link between fire events and developmental genes.</title>
        <authorList>
            <consortium name="DOE Joint Genome Institute"/>
            <person name="Steindorff A.S."/>
            <person name="Carver A."/>
            <person name="Calhoun S."/>
            <person name="Stillman K."/>
            <person name="Liu H."/>
            <person name="Lipzen A."/>
            <person name="Pangilinan J."/>
            <person name="Labutti K."/>
            <person name="Bruns T.D."/>
            <person name="Grigoriev I.V."/>
        </authorList>
    </citation>
    <scope>NUCLEOTIDE SEQUENCE [LARGE SCALE GENOMIC DNA]</scope>
    <source>
        <strain evidence="2 3">CBS 144469</strain>
    </source>
</reference>
<dbReference type="EMBL" id="JACGCI010000092">
    <property type="protein sequence ID" value="KAF6746450.1"/>
    <property type="molecule type" value="Genomic_DNA"/>
</dbReference>
<feature type="compositionally biased region" description="Basic and acidic residues" evidence="1">
    <location>
        <begin position="317"/>
        <end position="326"/>
    </location>
</feature>